<dbReference type="EC" id="3.6.4.13" evidence="4"/>
<dbReference type="InterPro" id="IPR014001">
    <property type="entry name" value="Helicase_ATP-bd"/>
</dbReference>
<dbReference type="GO" id="GO:0016787">
    <property type="term" value="F:hydrolase activity"/>
    <property type="evidence" value="ECO:0007669"/>
    <property type="project" value="UniProtKB-KW"/>
</dbReference>
<gene>
    <name evidence="6" type="ORF">PFISCL1PPCAC_9695</name>
</gene>
<evidence type="ECO:0000313" key="7">
    <source>
        <dbReference type="Proteomes" id="UP001432322"/>
    </source>
</evidence>
<organism evidence="6 7">
    <name type="scientific">Pristionchus fissidentatus</name>
    <dbReference type="NCBI Taxonomy" id="1538716"/>
    <lineage>
        <taxon>Eukaryota</taxon>
        <taxon>Metazoa</taxon>
        <taxon>Ecdysozoa</taxon>
        <taxon>Nematoda</taxon>
        <taxon>Chromadorea</taxon>
        <taxon>Rhabditida</taxon>
        <taxon>Rhabditina</taxon>
        <taxon>Diplogasteromorpha</taxon>
        <taxon>Diplogasteroidea</taxon>
        <taxon>Neodiplogasteridae</taxon>
        <taxon>Pristionchus</taxon>
    </lineage>
</organism>
<comment type="function">
    <text evidence="4">RNA helicase.</text>
</comment>
<keyword evidence="3 4" id="KW-0067">ATP-binding</keyword>
<dbReference type="InterPro" id="IPR027417">
    <property type="entry name" value="P-loop_NTPase"/>
</dbReference>
<evidence type="ECO:0000256" key="3">
    <source>
        <dbReference type="ARBA" id="ARBA00022840"/>
    </source>
</evidence>
<dbReference type="GO" id="GO:0005524">
    <property type="term" value="F:ATP binding"/>
    <property type="evidence" value="ECO:0007669"/>
    <property type="project" value="UniProtKB-UniRule"/>
</dbReference>
<comment type="similarity">
    <text evidence="4">Belongs to the DEAD box helicase family.</text>
</comment>
<evidence type="ECO:0000259" key="5">
    <source>
        <dbReference type="PROSITE" id="PS51192"/>
    </source>
</evidence>
<evidence type="ECO:0000256" key="1">
    <source>
        <dbReference type="ARBA" id="ARBA00022741"/>
    </source>
</evidence>
<dbReference type="AlphaFoldDB" id="A0AAV5VJH1"/>
<feature type="non-terminal residue" evidence="6">
    <location>
        <position position="1"/>
    </location>
</feature>
<dbReference type="Gene3D" id="3.40.50.300">
    <property type="entry name" value="P-loop containing nucleotide triphosphate hydrolases"/>
    <property type="match status" value="1"/>
</dbReference>
<keyword evidence="4" id="KW-0694">RNA-binding</keyword>
<dbReference type="InterPro" id="IPR011545">
    <property type="entry name" value="DEAD/DEAH_box_helicase_dom"/>
</dbReference>
<keyword evidence="1 4" id="KW-0547">Nucleotide-binding</keyword>
<dbReference type="GO" id="GO:0003723">
    <property type="term" value="F:RNA binding"/>
    <property type="evidence" value="ECO:0007669"/>
    <property type="project" value="UniProtKB-UniRule"/>
</dbReference>
<dbReference type="Pfam" id="PF00270">
    <property type="entry name" value="DEAD"/>
    <property type="match status" value="1"/>
</dbReference>
<dbReference type="EMBL" id="BTSY01000003">
    <property type="protein sequence ID" value="GMT18398.1"/>
    <property type="molecule type" value="Genomic_DNA"/>
</dbReference>
<proteinExistence type="inferred from homology"/>
<comment type="caution">
    <text evidence="6">The sequence shown here is derived from an EMBL/GenBank/DDBJ whole genome shotgun (WGS) entry which is preliminary data.</text>
</comment>
<dbReference type="GO" id="GO:0003724">
    <property type="term" value="F:RNA helicase activity"/>
    <property type="evidence" value="ECO:0007669"/>
    <property type="project" value="UniProtKB-EC"/>
</dbReference>
<protein>
    <recommendedName>
        <fullName evidence="4">ATP-dependent RNA helicase</fullName>
        <ecNumber evidence="4">3.6.4.13</ecNumber>
    </recommendedName>
</protein>
<name>A0AAV5VJH1_9BILA</name>
<keyword evidence="7" id="KW-1185">Reference proteome</keyword>
<dbReference type="Proteomes" id="UP001432322">
    <property type="component" value="Unassembled WGS sequence"/>
</dbReference>
<comment type="catalytic activity">
    <reaction evidence="4">
        <text>ATP + H2O = ADP + phosphate + H(+)</text>
        <dbReference type="Rhea" id="RHEA:13065"/>
        <dbReference type="ChEBI" id="CHEBI:15377"/>
        <dbReference type="ChEBI" id="CHEBI:15378"/>
        <dbReference type="ChEBI" id="CHEBI:30616"/>
        <dbReference type="ChEBI" id="CHEBI:43474"/>
        <dbReference type="ChEBI" id="CHEBI:456216"/>
        <dbReference type="EC" id="3.6.4.13"/>
    </reaction>
</comment>
<dbReference type="SUPFAM" id="SSF52540">
    <property type="entry name" value="P-loop containing nucleoside triphosphate hydrolases"/>
    <property type="match status" value="1"/>
</dbReference>
<evidence type="ECO:0000256" key="2">
    <source>
        <dbReference type="ARBA" id="ARBA00022801"/>
    </source>
</evidence>
<evidence type="ECO:0000256" key="4">
    <source>
        <dbReference type="RuleBase" id="RU365068"/>
    </source>
</evidence>
<evidence type="ECO:0000313" key="6">
    <source>
        <dbReference type="EMBL" id="GMT18398.1"/>
    </source>
</evidence>
<accession>A0AAV5VJH1</accession>
<dbReference type="PROSITE" id="PS51192">
    <property type="entry name" value="HELICASE_ATP_BIND_1"/>
    <property type="match status" value="1"/>
</dbReference>
<dbReference type="PANTHER" id="PTHR24031">
    <property type="entry name" value="RNA HELICASE"/>
    <property type="match status" value="1"/>
</dbReference>
<sequence length="156" mass="16641">PRTGKTAAYCIALVQRAIKEIKHPQIIILQPTALSPQRTVNLINHLGNEMGIHASLATSTNPLGGSTADAIICGTPDCLLESIDSNLVATSHVRNLILDSADQLVTHGFIDKVYDIHGRLNACTLQVVVLSSTLSPPVGQFVNDFTTTYVSICPTP</sequence>
<feature type="domain" description="Helicase ATP-binding" evidence="5">
    <location>
        <begin position="1"/>
        <end position="152"/>
    </location>
</feature>
<comment type="domain">
    <text evidence="4">The Q motif is unique to and characteristic of the DEAD box family of RNA helicases and controls ATP binding and hydrolysis.</text>
</comment>
<keyword evidence="4" id="KW-0347">Helicase</keyword>
<reference evidence="6" key="1">
    <citation type="submission" date="2023-10" db="EMBL/GenBank/DDBJ databases">
        <title>Genome assembly of Pristionchus species.</title>
        <authorList>
            <person name="Yoshida K."/>
            <person name="Sommer R.J."/>
        </authorList>
    </citation>
    <scope>NUCLEOTIDE SEQUENCE</scope>
    <source>
        <strain evidence="6">RS5133</strain>
    </source>
</reference>
<keyword evidence="2 4" id="KW-0378">Hydrolase</keyword>